<gene>
    <name evidence="3" type="ORF">AJ79_06199</name>
</gene>
<dbReference type="EMBL" id="PDNB01000107">
    <property type="protein sequence ID" value="PGH07722.1"/>
    <property type="molecule type" value="Genomic_DNA"/>
</dbReference>
<dbReference type="SUPFAM" id="SSF54236">
    <property type="entry name" value="Ubiquitin-like"/>
    <property type="match status" value="1"/>
</dbReference>
<evidence type="ECO:0000313" key="4">
    <source>
        <dbReference type="Proteomes" id="UP000223968"/>
    </source>
</evidence>
<name>A0A2B7XG92_9EURO</name>
<evidence type="ECO:0000259" key="2">
    <source>
        <dbReference type="PROSITE" id="PS50053"/>
    </source>
</evidence>
<dbReference type="Proteomes" id="UP000223968">
    <property type="component" value="Unassembled WGS sequence"/>
</dbReference>
<dbReference type="InterPro" id="IPR029071">
    <property type="entry name" value="Ubiquitin-like_domsf"/>
</dbReference>
<comment type="caution">
    <text evidence="3">The sequence shown here is derived from an EMBL/GenBank/DDBJ whole genome shotgun (WGS) entry which is preliminary data.</text>
</comment>
<feature type="compositionally biased region" description="Basic residues" evidence="1">
    <location>
        <begin position="43"/>
        <end position="56"/>
    </location>
</feature>
<dbReference type="Pfam" id="PF16455">
    <property type="entry name" value="UBD"/>
    <property type="match status" value="1"/>
</dbReference>
<dbReference type="Gene3D" id="1.20.225.20">
    <property type="entry name" value="Ub domain-containing protein, DC-UbP/UBTD2, N-terminal domain"/>
    <property type="match status" value="1"/>
</dbReference>
<sequence length="441" mass="49056">MSSSSRDTSIDFKPGESDTTPAPASPTAPILNRTSASETAQTTHHRSATTRSARSHRVLAGVPLDVHYNQAIRPHIWQSTRREWTHEQLARERELFFDTRVTGRPEVWAALSTVTSLIRTGDLITAQGILDAAGVTVPTGDICDGCYDESGGLYRLPEYIVMDPVNVVESVDVNDNNTICATTADLGDEEAANNKLAVDVDSDEELTDDIARRREEKGKVSERDLIKITARLSDRGGPDLVVTIGKNQTVAALARRIQVEAGITGKHRVRIAYLGKMLKEEESLSLRRTVSNLQDSVGDLKGSRSRFISTYKRDILLNATPTDHRIIATGNRFVHGGDCKRDADLYEHPGRRRDFDIYVKLYGLHPGIVRSSISYTATIDLLDTHATIIADKKIKVPTDFHDLFDDFIRSLERSNYDEEYLSDPMSRVTLAYWAFLKACPA</sequence>
<keyword evidence="4" id="KW-1185">Reference proteome</keyword>
<evidence type="ECO:0000256" key="1">
    <source>
        <dbReference type="SAM" id="MobiDB-lite"/>
    </source>
</evidence>
<dbReference type="InterPro" id="IPR032752">
    <property type="entry name" value="DC-UbP/UBTD2_N"/>
</dbReference>
<dbReference type="PROSITE" id="PS50053">
    <property type="entry name" value="UBIQUITIN_2"/>
    <property type="match status" value="1"/>
</dbReference>
<feature type="region of interest" description="Disordered" evidence="1">
    <location>
        <begin position="1"/>
        <end position="56"/>
    </location>
</feature>
<dbReference type="PANTHER" id="PTHR13609">
    <property type="entry name" value="UBIQUITIN DOMAIN CONTAINING 1 PROTEIN-RELATED"/>
    <property type="match status" value="1"/>
</dbReference>
<proteinExistence type="predicted"/>
<evidence type="ECO:0000313" key="3">
    <source>
        <dbReference type="EMBL" id="PGH07722.1"/>
    </source>
</evidence>
<reference evidence="3 4" key="1">
    <citation type="submission" date="2017-10" db="EMBL/GenBank/DDBJ databases">
        <title>Comparative genomics in systemic dimorphic fungi from Ajellomycetaceae.</title>
        <authorList>
            <person name="Munoz J.F."/>
            <person name="Mcewen J.G."/>
            <person name="Clay O.K."/>
            <person name="Cuomo C.A."/>
        </authorList>
    </citation>
    <scope>NUCLEOTIDE SEQUENCE [LARGE SCALE GENOMIC DNA]</scope>
    <source>
        <strain evidence="3 4">UAMH5409</strain>
    </source>
</reference>
<feature type="domain" description="Ubiquitin-like" evidence="2">
    <location>
        <begin position="226"/>
        <end position="285"/>
    </location>
</feature>
<dbReference type="InterPro" id="IPR038169">
    <property type="entry name" value="DC-UbP/UBTD2_N_sf"/>
</dbReference>
<accession>A0A2B7XG92</accession>
<feature type="compositionally biased region" description="Low complexity" evidence="1">
    <location>
        <begin position="19"/>
        <end position="29"/>
    </location>
</feature>
<protein>
    <recommendedName>
        <fullName evidence="2">Ubiquitin-like domain-containing protein</fullName>
    </recommendedName>
</protein>
<dbReference type="InterPro" id="IPR039869">
    <property type="entry name" value="UBTD1/2"/>
</dbReference>
<dbReference type="OrthoDB" id="1640476at2759"/>
<dbReference type="AlphaFoldDB" id="A0A2B7XG92"/>
<dbReference type="InterPro" id="IPR000626">
    <property type="entry name" value="Ubiquitin-like_dom"/>
</dbReference>
<organism evidence="3 4">
    <name type="scientific">Helicocarpus griseus UAMH5409</name>
    <dbReference type="NCBI Taxonomy" id="1447875"/>
    <lineage>
        <taxon>Eukaryota</taxon>
        <taxon>Fungi</taxon>
        <taxon>Dikarya</taxon>
        <taxon>Ascomycota</taxon>
        <taxon>Pezizomycotina</taxon>
        <taxon>Eurotiomycetes</taxon>
        <taxon>Eurotiomycetidae</taxon>
        <taxon>Onygenales</taxon>
        <taxon>Ajellomycetaceae</taxon>
        <taxon>Helicocarpus</taxon>
    </lineage>
</organism>